<keyword evidence="2" id="KW-0812">Transmembrane</keyword>
<dbReference type="RefSeq" id="WP_090034658.1">
    <property type="nucleotide sequence ID" value="NZ_BONM01000051.1"/>
</dbReference>
<dbReference type="EMBL" id="FOKA01000019">
    <property type="protein sequence ID" value="SFB38654.1"/>
    <property type="molecule type" value="Genomic_DNA"/>
</dbReference>
<keyword evidence="2" id="KW-1133">Transmembrane helix</keyword>
<evidence type="ECO:0000313" key="3">
    <source>
        <dbReference type="EMBL" id="SFB38654.1"/>
    </source>
</evidence>
<dbReference type="OrthoDB" id="4825029at2"/>
<keyword evidence="4" id="KW-1185">Reference proteome</keyword>
<protein>
    <recommendedName>
        <fullName evidence="5">DUF4190 domain-containing protein</fullName>
    </recommendedName>
</protein>
<keyword evidence="2" id="KW-0472">Membrane</keyword>
<evidence type="ECO:0000256" key="1">
    <source>
        <dbReference type="SAM" id="MobiDB-lite"/>
    </source>
</evidence>
<dbReference type="AlphaFoldDB" id="A0A1I1AKW7"/>
<organism evidence="3 4">
    <name type="scientific">Cellulomonas marina</name>
    <dbReference type="NCBI Taxonomy" id="988821"/>
    <lineage>
        <taxon>Bacteria</taxon>
        <taxon>Bacillati</taxon>
        <taxon>Actinomycetota</taxon>
        <taxon>Actinomycetes</taxon>
        <taxon>Micrococcales</taxon>
        <taxon>Cellulomonadaceae</taxon>
        <taxon>Cellulomonas</taxon>
    </lineage>
</organism>
<feature type="compositionally biased region" description="Pro residues" evidence="1">
    <location>
        <begin position="1"/>
        <end position="11"/>
    </location>
</feature>
<dbReference type="STRING" id="988821.SAMN05421867_11960"/>
<name>A0A1I1AKW7_9CELL</name>
<sequence>MSTHAPVPPAPADSSGALPSGTGPSAAPGAFPTAAPGAFPSAAPGAATSGWQGGSRPAPRSGTAVTALVVGLLALLGCLVPVLNLGSVGLGLAAVVLGLVALRRLVPPTTGRGMAIAGIVTGAIGLVVAAAMWVVLVALGASVDEGDLESFAEDLSVGAAASYDCATLGDEAVGVSATEAAAGDPTLLAVTEAVVVEDHRTALTLPTDGEEALVLSCRGTATWSDGTTTPVLTELTIDTDGGLYAAYTQE</sequence>
<proteinExistence type="predicted"/>
<feature type="transmembrane region" description="Helical" evidence="2">
    <location>
        <begin position="113"/>
        <end position="141"/>
    </location>
</feature>
<dbReference type="Proteomes" id="UP000199012">
    <property type="component" value="Unassembled WGS sequence"/>
</dbReference>
<evidence type="ECO:0008006" key="5">
    <source>
        <dbReference type="Google" id="ProtNLM"/>
    </source>
</evidence>
<feature type="region of interest" description="Disordered" evidence="1">
    <location>
        <begin position="1"/>
        <end position="32"/>
    </location>
</feature>
<feature type="transmembrane region" description="Helical" evidence="2">
    <location>
        <begin position="64"/>
        <end position="82"/>
    </location>
</feature>
<accession>A0A1I1AKW7</accession>
<feature type="compositionally biased region" description="Low complexity" evidence="1">
    <location>
        <begin position="14"/>
        <end position="32"/>
    </location>
</feature>
<reference evidence="3 4" key="1">
    <citation type="submission" date="2016-10" db="EMBL/GenBank/DDBJ databases">
        <authorList>
            <person name="de Groot N.N."/>
        </authorList>
    </citation>
    <scope>NUCLEOTIDE SEQUENCE [LARGE SCALE GENOMIC DNA]</scope>
    <source>
        <strain evidence="3 4">CGMCC 4.6945</strain>
    </source>
</reference>
<evidence type="ECO:0000313" key="4">
    <source>
        <dbReference type="Proteomes" id="UP000199012"/>
    </source>
</evidence>
<evidence type="ECO:0000256" key="2">
    <source>
        <dbReference type="SAM" id="Phobius"/>
    </source>
</evidence>
<gene>
    <name evidence="3" type="ORF">SAMN05421867_11960</name>
</gene>